<protein>
    <submittedName>
        <fullName evidence="1">Uncharacterized protein</fullName>
    </submittedName>
</protein>
<reference evidence="1 2" key="1">
    <citation type="submission" date="2008-07" db="EMBL/GenBank/DDBJ databases">
        <authorList>
            <person name="Tandeau de Marsac N."/>
            <person name="Ferriera S."/>
            <person name="Johnson J."/>
            <person name="Kravitz S."/>
            <person name="Beeson K."/>
            <person name="Sutton G."/>
            <person name="Rogers Y.-H."/>
            <person name="Friedman R."/>
            <person name="Frazier M."/>
            <person name="Venter J.C."/>
        </authorList>
    </citation>
    <scope>NUCLEOTIDE SEQUENCE [LARGE SCALE GENOMIC DNA]</scope>
    <source>
        <strain evidence="1 2">PCC 7420</strain>
    </source>
</reference>
<dbReference type="EMBL" id="DS989857">
    <property type="protein sequence ID" value="EDX73607.1"/>
    <property type="molecule type" value="Genomic_DNA"/>
</dbReference>
<keyword evidence="2" id="KW-1185">Reference proteome</keyword>
<dbReference type="STRING" id="118168.MC7420_3781"/>
<name>B4VX22_9CYAN</name>
<proteinExistence type="predicted"/>
<evidence type="ECO:0000313" key="2">
    <source>
        <dbReference type="Proteomes" id="UP000003835"/>
    </source>
</evidence>
<accession>B4VX22</accession>
<gene>
    <name evidence="1" type="ORF">MC7420_3781</name>
</gene>
<evidence type="ECO:0000313" key="1">
    <source>
        <dbReference type="EMBL" id="EDX73607.1"/>
    </source>
</evidence>
<sequence>MTPVTSQNLGIKAFTTNLIDFFVLNDYNRLIKTISKGSVSDRAFVKIRLGIWKKAP</sequence>
<dbReference type="HOGENOM" id="CLU_3006387_0_0_3"/>
<dbReference type="AlphaFoldDB" id="B4VX22"/>
<dbReference type="Proteomes" id="UP000003835">
    <property type="component" value="Unassembled WGS sequence"/>
</dbReference>
<organism evidence="1 2">
    <name type="scientific">Coleofasciculus chthonoplastes PCC 7420</name>
    <dbReference type="NCBI Taxonomy" id="118168"/>
    <lineage>
        <taxon>Bacteria</taxon>
        <taxon>Bacillati</taxon>
        <taxon>Cyanobacteriota</taxon>
        <taxon>Cyanophyceae</taxon>
        <taxon>Coleofasciculales</taxon>
        <taxon>Coleofasciculaceae</taxon>
        <taxon>Coleofasciculus</taxon>
    </lineage>
</organism>